<dbReference type="InterPro" id="IPR020536">
    <property type="entry name" value="ThiI_AANH"/>
</dbReference>
<comment type="similarity">
    <text evidence="13 19">Belongs to the ThiI family.</text>
</comment>
<protein>
    <recommendedName>
        <fullName evidence="15 19">Probable tRNA sulfurtransferase</fullName>
        <ecNumber evidence="14 19">2.8.1.4</ecNumber>
    </recommendedName>
    <alternativeName>
        <fullName evidence="16 19">Sulfur carrier protein ThiS sulfurtransferase</fullName>
    </alternativeName>
    <alternativeName>
        <fullName evidence="17 19">Thiamine biosynthesis protein ThiI</fullName>
    </alternativeName>
    <alternativeName>
        <fullName evidence="18 19">tRNA 4-thiouridine synthase</fullName>
    </alternativeName>
</protein>
<dbReference type="PANTHER" id="PTHR43209:SF1">
    <property type="entry name" value="TRNA SULFURTRANSFERASE"/>
    <property type="match status" value="1"/>
</dbReference>
<dbReference type="InterPro" id="IPR003720">
    <property type="entry name" value="tRNA_STrfase"/>
</dbReference>
<evidence type="ECO:0000256" key="11">
    <source>
        <dbReference type="ARBA" id="ARBA00052330"/>
    </source>
</evidence>
<dbReference type="InterPro" id="IPR049962">
    <property type="entry name" value="THUMP_ThiI"/>
</dbReference>
<proteinExistence type="inferred from homology"/>
<dbReference type="EMBL" id="QQAY01000003">
    <property type="protein sequence ID" value="RDI44286.1"/>
    <property type="molecule type" value="Genomic_DNA"/>
</dbReference>
<comment type="pathway">
    <text evidence="2 19">Cofactor biosynthesis; thiamine diphosphate biosynthesis.</text>
</comment>
<feature type="domain" description="THUMP" evidence="20">
    <location>
        <begin position="60"/>
        <end position="165"/>
    </location>
</feature>
<dbReference type="CDD" id="cd01712">
    <property type="entry name" value="PPase_ThiI"/>
    <property type="match status" value="1"/>
</dbReference>
<reference evidence="21 22" key="1">
    <citation type="submission" date="2018-07" db="EMBL/GenBank/DDBJ databases">
        <title>Genomic Encyclopedia of Type Strains, Phase IV (KMG-IV): sequencing the most valuable type-strain genomes for metagenomic binning, comparative biology and taxonomic classification.</title>
        <authorList>
            <person name="Goeker M."/>
        </authorList>
    </citation>
    <scope>NUCLEOTIDE SEQUENCE [LARGE SCALE GENOMIC DNA]</scope>
    <source>
        <strain evidence="21 22">DSM 25281</strain>
    </source>
</reference>
<evidence type="ECO:0000256" key="3">
    <source>
        <dbReference type="ARBA" id="ARBA00022490"/>
    </source>
</evidence>
<dbReference type="Pfam" id="PF22025">
    <property type="entry name" value="ThiI_fer"/>
    <property type="match status" value="1"/>
</dbReference>
<evidence type="ECO:0000256" key="15">
    <source>
        <dbReference type="ARBA" id="ARBA00071867"/>
    </source>
</evidence>
<keyword evidence="7 19" id="KW-0067">ATP-binding</keyword>
<keyword evidence="22" id="KW-1185">Reference proteome</keyword>
<keyword evidence="9 19" id="KW-0784">Thiamine biosynthesis</keyword>
<dbReference type="InterPro" id="IPR054173">
    <property type="entry name" value="ThiI_fer"/>
</dbReference>
<dbReference type="GO" id="GO:0005829">
    <property type="term" value="C:cytosol"/>
    <property type="evidence" value="ECO:0007669"/>
    <property type="project" value="TreeGrafter"/>
</dbReference>
<evidence type="ECO:0000256" key="19">
    <source>
        <dbReference type="HAMAP-Rule" id="MF_00021"/>
    </source>
</evidence>
<evidence type="ECO:0000256" key="7">
    <source>
        <dbReference type="ARBA" id="ARBA00022840"/>
    </source>
</evidence>
<dbReference type="AlphaFoldDB" id="A0A370GLZ3"/>
<comment type="caution">
    <text evidence="21">The sequence shown here is derived from an EMBL/GenBank/DDBJ whole genome shotgun (WGS) entry which is preliminary data.</text>
</comment>
<evidence type="ECO:0000256" key="17">
    <source>
        <dbReference type="ARBA" id="ARBA00077849"/>
    </source>
</evidence>
<dbReference type="GO" id="GO:0004810">
    <property type="term" value="F:CCA tRNA nucleotidyltransferase activity"/>
    <property type="evidence" value="ECO:0007669"/>
    <property type="project" value="InterPro"/>
</dbReference>
<dbReference type="Gene3D" id="3.30.2130.30">
    <property type="match status" value="1"/>
</dbReference>
<name>A0A370GLZ3_9BACI</name>
<dbReference type="GO" id="GO:0009229">
    <property type="term" value="P:thiamine diphosphate biosynthetic process"/>
    <property type="evidence" value="ECO:0007669"/>
    <property type="project" value="UniProtKB-UniRule"/>
</dbReference>
<evidence type="ECO:0000256" key="14">
    <source>
        <dbReference type="ARBA" id="ARBA00066827"/>
    </source>
</evidence>
<dbReference type="NCBIfam" id="TIGR00342">
    <property type="entry name" value="tRNA uracil 4-sulfurtransferase ThiI"/>
    <property type="match status" value="1"/>
</dbReference>
<evidence type="ECO:0000313" key="21">
    <source>
        <dbReference type="EMBL" id="RDI44286.1"/>
    </source>
</evidence>
<evidence type="ECO:0000256" key="2">
    <source>
        <dbReference type="ARBA" id="ARBA00004948"/>
    </source>
</evidence>
<comment type="subcellular location">
    <subcellularLocation>
        <location evidence="1 19">Cytoplasm</location>
    </subcellularLocation>
</comment>
<accession>A0A370GLZ3</accession>
<evidence type="ECO:0000259" key="20">
    <source>
        <dbReference type="PROSITE" id="PS51165"/>
    </source>
</evidence>
<evidence type="ECO:0000256" key="16">
    <source>
        <dbReference type="ARBA" id="ARBA00075337"/>
    </source>
</evidence>
<dbReference type="GO" id="GO:0002937">
    <property type="term" value="P:tRNA 4-thiouridine biosynthesis"/>
    <property type="evidence" value="ECO:0007669"/>
    <property type="project" value="TreeGrafter"/>
</dbReference>
<dbReference type="InterPro" id="IPR014729">
    <property type="entry name" value="Rossmann-like_a/b/a_fold"/>
</dbReference>
<comment type="function">
    <text evidence="12 19">Catalyzes the ATP-dependent transfer of a sulfur to tRNA to produce 4-thiouridine in position 8 of tRNAs, which functions as a near-UV photosensor. Also catalyzes the transfer of sulfur to the sulfur carrier protein ThiS, forming ThiS-thiocarboxylate. This is a step in the synthesis of thiazole, in the thiamine biosynthesis pathway. The sulfur is donated as persulfide by IscS.</text>
</comment>
<dbReference type="GO" id="GO:0052837">
    <property type="term" value="P:thiazole biosynthetic process"/>
    <property type="evidence" value="ECO:0007669"/>
    <property type="project" value="TreeGrafter"/>
</dbReference>
<dbReference type="SUPFAM" id="SSF143437">
    <property type="entry name" value="THUMP domain-like"/>
    <property type="match status" value="1"/>
</dbReference>
<evidence type="ECO:0000256" key="6">
    <source>
        <dbReference type="ARBA" id="ARBA00022741"/>
    </source>
</evidence>
<feature type="binding site" evidence="19">
    <location>
        <position position="287"/>
    </location>
    <ligand>
        <name>ATP</name>
        <dbReference type="ChEBI" id="CHEBI:30616"/>
    </ligand>
</feature>
<evidence type="ECO:0000256" key="9">
    <source>
        <dbReference type="ARBA" id="ARBA00022977"/>
    </source>
</evidence>
<evidence type="ECO:0000256" key="18">
    <source>
        <dbReference type="ARBA" id="ARBA00080570"/>
    </source>
</evidence>
<feature type="binding site" evidence="19">
    <location>
        <begin position="183"/>
        <end position="184"/>
    </location>
    <ligand>
        <name>ATP</name>
        <dbReference type="ChEBI" id="CHEBI:30616"/>
    </ligand>
</feature>
<keyword evidence="3 19" id="KW-0963">Cytoplasm</keyword>
<dbReference type="PANTHER" id="PTHR43209">
    <property type="entry name" value="TRNA SULFURTRANSFERASE"/>
    <property type="match status" value="1"/>
</dbReference>
<evidence type="ECO:0000256" key="4">
    <source>
        <dbReference type="ARBA" id="ARBA00022555"/>
    </source>
</evidence>
<evidence type="ECO:0000256" key="5">
    <source>
        <dbReference type="ARBA" id="ARBA00022679"/>
    </source>
</evidence>
<feature type="binding site" evidence="19">
    <location>
        <position position="265"/>
    </location>
    <ligand>
        <name>ATP</name>
        <dbReference type="ChEBI" id="CHEBI:30616"/>
    </ligand>
</feature>
<sequence>MNYERILIRYGEISTKGRNRYKFVDTLKSNIKSALNEYPEIKIESTRDRMFLLLNGAPAEDVCIKLEKIFGIQSFSPTVRTGLDIEEIKDAALSLLKKLFSEGQTFKVSARRSDKTFPYDTNEINHEVGGHLLRNIEGLKVDVKKPDINLIVEVRKEGVFLSSEVIKGNGGMPVGSSGKAMLMLSGGIDSPVAGYLTMKRGVEIEAVHFHSPPFTSERAKQKVLDLSQKLAAFSGRVKVHIVPFTDIQQAIHQQVPENYTMTSTRRMMLRLSDDIRERGNGLAIVTGESLGQVASQTLESMLAINDVTNTPILRPLISMDKLEIIDIAKQIDTHEISNLPYEDCCTIFTPSSPKTKPKKEKVQFYESFVDFEPLIAEALEKTETIIIDASSEIMEKTEISDLF</sequence>
<evidence type="ECO:0000256" key="13">
    <source>
        <dbReference type="ARBA" id="ARBA00061472"/>
    </source>
</evidence>
<evidence type="ECO:0000256" key="8">
    <source>
        <dbReference type="ARBA" id="ARBA00022884"/>
    </source>
</evidence>
<dbReference type="InterPro" id="IPR050102">
    <property type="entry name" value="tRNA_sulfurtransferase_ThiI"/>
</dbReference>
<dbReference type="InterPro" id="IPR004114">
    <property type="entry name" value="THUMP_dom"/>
</dbReference>
<dbReference type="RefSeq" id="WP_114745156.1">
    <property type="nucleotide sequence ID" value="NZ_QQAY01000003.1"/>
</dbReference>
<dbReference type="SMART" id="SM00981">
    <property type="entry name" value="THUMP"/>
    <property type="match status" value="1"/>
</dbReference>
<evidence type="ECO:0000313" key="22">
    <source>
        <dbReference type="Proteomes" id="UP000255326"/>
    </source>
</evidence>
<dbReference type="GO" id="GO:0009228">
    <property type="term" value="P:thiamine biosynthetic process"/>
    <property type="evidence" value="ECO:0007669"/>
    <property type="project" value="UniProtKB-KW"/>
</dbReference>
<dbReference type="SUPFAM" id="SSF52402">
    <property type="entry name" value="Adenine nucleotide alpha hydrolases-like"/>
    <property type="match status" value="1"/>
</dbReference>
<dbReference type="GO" id="GO:0005524">
    <property type="term" value="F:ATP binding"/>
    <property type="evidence" value="ECO:0007669"/>
    <property type="project" value="UniProtKB-UniRule"/>
</dbReference>
<dbReference type="Pfam" id="PF02568">
    <property type="entry name" value="ThiI"/>
    <property type="match status" value="1"/>
</dbReference>
<dbReference type="FunFam" id="3.40.50.620:FF:000053">
    <property type="entry name" value="Probable tRNA sulfurtransferase"/>
    <property type="match status" value="1"/>
</dbReference>
<keyword evidence="8 19" id="KW-0694">RNA-binding</keyword>
<dbReference type="OrthoDB" id="9773948at2"/>
<dbReference type="GO" id="GO:0000049">
    <property type="term" value="F:tRNA binding"/>
    <property type="evidence" value="ECO:0007669"/>
    <property type="project" value="UniProtKB-UniRule"/>
</dbReference>
<keyword evidence="6 19" id="KW-0547">Nucleotide-binding</keyword>
<feature type="binding site" evidence="19">
    <location>
        <begin position="208"/>
        <end position="209"/>
    </location>
    <ligand>
        <name>ATP</name>
        <dbReference type="ChEBI" id="CHEBI:30616"/>
    </ligand>
</feature>
<dbReference type="Pfam" id="PF02926">
    <property type="entry name" value="THUMP"/>
    <property type="match status" value="1"/>
</dbReference>
<dbReference type="Proteomes" id="UP000255326">
    <property type="component" value="Unassembled WGS sequence"/>
</dbReference>
<dbReference type="InterPro" id="IPR049961">
    <property type="entry name" value="ThiI_N"/>
</dbReference>
<dbReference type="UniPathway" id="UPA00060"/>
<evidence type="ECO:0000256" key="10">
    <source>
        <dbReference type="ARBA" id="ARBA00050570"/>
    </source>
</evidence>
<dbReference type="HAMAP" id="MF_00021">
    <property type="entry name" value="ThiI"/>
    <property type="match status" value="1"/>
</dbReference>
<comment type="catalytic activity">
    <reaction evidence="11 19">
        <text>[ThiS sulfur-carrier protein]-C-terminal Gly-Gly-AMP + S-sulfanyl-L-cysteinyl-[cysteine desulfurase] + AH2 = [ThiS sulfur-carrier protein]-C-terminal-Gly-aminoethanethioate + L-cysteinyl-[cysteine desulfurase] + A + AMP + 2 H(+)</text>
        <dbReference type="Rhea" id="RHEA:43340"/>
        <dbReference type="Rhea" id="RHEA-COMP:12157"/>
        <dbReference type="Rhea" id="RHEA-COMP:12158"/>
        <dbReference type="Rhea" id="RHEA-COMP:12910"/>
        <dbReference type="Rhea" id="RHEA-COMP:19908"/>
        <dbReference type="ChEBI" id="CHEBI:13193"/>
        <dbReference type="ChEBI" id="CHEBI:15378"/>
        <dbReference type="ChEBI" id="CHEBI:17499"/>
        <dbReference type="ChEBI" id="CHEBI:29950"/>
        <dbReference type="ChEBI" id="CHEBI:61963"/>
        <dbReference type="ChEBI" id="CHEBI:90618"/>
        <dbReference type="ChEBI" id="CHEBI:232372"/>
        <dbReference type="ChEBI" id="CHEBI:456215"/>
    </reaction>
</comment>
<dbReference type="Gene3D" id="3.40.50.620">
    <property type="entry name" value="HUPs"/>
    <property type="match status" value="1"/>
</dbReference>
<evidence type="ECO:0000256" key="1">
    <source>
        <dbReference type="ARBA" id="ARBA00004496"/>
    </source>
</evidence>
<gene>
    <name evidence="19" type="primary">thiI</name>
    <name evidence="21" type="ORF">DFR59_103357</name>
</gene>
<dbReference type="PROSITE" id="PS51165">
    <property type="entry name" value="THUMP"/>
    <property type="match status" value="1"/>
</dbReference>
<dbReference type="CDD" id="cd11716">
    <property type="entry name" value="THUMP_ThiI"/>
    <property type="match status" value="1"/>
</dbReference>
<comment type="catalytic activity">
    <reaction evidence="10 19">
        <text>[ThiI sulfur-carrier protein]-S-sulfanyl-L-cysteine + a uridine in tRNA + 2 reduced [2Fe-2S]-[ferredoxin] + ATP + H(+) = [ThiI sulfur-carrier protein]-L-cysteine + a 4-thiouridine in tRNA + 2 oxidized [2Fe-2S]-[ferredoxin] + AMP + diphosphate</text>
        <dbReference type="Rhea" id="RHEA:24176"/>
        <dbReference type="Rhea" id="RHEA-COMP:10000"/>
        <dbReference type="Rhea" id="RHEA-COMP:10001"/>
        <dbReference type="Rhea" id="RHEA-COMP:13337"/>
        <dbReference type="Rhea" id="RHEA-COMP:13338"/>
        <dbReference type="Rhea" id="RHEA-COMP:13339"/>
        <dbReference type="Rhea" id="RHEA-COMP:13340"/>
        <dbReference type="ChEBI" id="CHEBI:15378"/>
        <dbReference type="ChEBI" id="CHEBI:29950"/>
        <dbReference type="ChEBI" id="CHEBI:30616"/>
        <dbReference type="ChEBI" id="CHEBI:33019"/>
        <dbReference type="ChEBI" id="CHEBI:33737"/>
        <dbReference type="ChEBI" id="CHEBI:33738"/>
        <dbReference type="ChEBI" id="CHEBI:61963"/>
        <dbReference type="ChEBI" id="CHEBI:65315"/>
        <dbReference type="ChEBI" id="CHEBI:136798"/>
        <dbReference type="ChEBI" id="CHEBI:456215"/>
        <dbReference type="EC" id="2.8.1.4"/>
    </reaction>
</comment>
<dbReference type="GO" id="GO:0140741">
    <property type="term" value="F:tRNA-uracil-4 sulfurtransferase activity"/>
    <property type="evidence" value="ECO:0007669"/>
    <property type="project" value="UniProtKB-EC"/>
</dbReference>
<feature type="binding site" evidence="19">
    <location>
        <position position="296"/>
    </location>
    <ligand>
        <name>ATP</name>
        <dbReference type="ChEBI" id="CHEBI:30616"/>
    </ligand>
</feature>
<keyword evidence="4 19" id="KW-0820">tRNA-binding</keyword>
<dbReference type="EC" id="2.8.1.4" evidence="14 19"/>
<keyword evidence="5 19" id="KW-0808">Transferase</keyword>
<evidence type="ECO:0000256" key="12">
    <source>
        <dbReference type="ARBA" id="ARBA00058382"/>
    </source>
</evidence>
<organism evidence="21 22">
    <name type="scientific">Falsibacillus pallidus</name>
    <dbReference type="NCBI Taxonomy" id="493781"/>
    <lineage>
        <taxon>Bacteria</taxon>
        <taxon>Bacillati</taxon>
        <taxon>Bacillota</taxon>
        <taxon>Bacilli</taxon>
        <taxon>Bacillales</taxon>
        <taxon>Bacillaceae</taxon>
        <taxon>Falsibacillus</taxon>
    </lineage>
</organism>